<dbReference type="InterPro" id="IPR040511">
    <property type="entry name" value="AGS_C"/>
</dbReference>
<reference evidence="2" key="1">
    <citation type="journal article" date="2013" name="Environ. Microbiol.">
        <title>Microbiota from the distal guts of lean and obese adolescents exhibit partial functional redundancy besides clear differences in community structure.</title>
        <authorList>
            <person name="Ferrer M."/>
            <person name="Ruiz A."/>
            <person name="Lanza F."/>
            <person name="Haange S.B."/>
            <person name="Oberbach A."/>
            <person name="Till H."/>
            <person name="Bargiela R."/>
            <person name="Campoy C."/>
            <person name="Segura M.T."/>
            <person name="Richter M."/>
            <person name="von Bergen M."/>
            <person name="Seifert J."/>
            <person name="Suarez A."/>
        </authorList>
    </citation>
    <scope>NUCLEOTIDE SEQUENCE</scope>
</reference>
<dbReference type="SUPFAM" id="SSF81301">
    <property type="entry name" value="Nucleotidyltransferase"/>
    <property type="match status" value="1"/>
</dbReference>
<dbReference type="Pfam" id="PF18134">
    <property type="entry name" value="AGS_C"/>
    <property type="match status" value="1"/>
</dbReference>
<evidence type="ECO:0000313" key="2">
    <source>
        <dbReference type="EMBL" id="EKC48905.1"/>
    </source>
</evidence>
<proteinExistence type="predicted"/>
<evidence type="ECO:0000259" key="1">
    <source>
        <dbReference type="Pfam" id="PF18134"/>
    </source>
</evidence>
<dbReference type="InterPro" id="IPR006116">
    <property type="entry name" value="NT_2-5OAS_ClassI-CCAase"/>
</dbReference>
<dbReference type="InterPro" id="IPR043519">
    <property type="entry name" value="NT_sf"/>
</dbReference>
<gene>
    <name evidence="2" type="ORF">OBE_14922</name>
</gene>
<name>K1S555_9ZZZZ</name>
<sequence>MMQMEDNFNEFISNLQIDNFDDINNSLEGIAKKLNQKYYDNSTTENYLIVGSMGRNTSIKGESDIDVIYELPDEVFERFDDYESNGQSQLLNEIRDTLKEKYPSTDIKGDGQVVVISFTKYKIELVSGFKQENNSYKYPDTHDGGSWKNTKPIPEIEEANNMINNTSTYRDICQMIREWKANNGVTICGLLIDTLVKNFLDDNSEYKWKSKDDYYILLKSVFKFLSEQDEDRKQWNAMGSNQIIENKNFNFIKKSKKAYNKLSNSTDESSTLRELFGSRFPISEQSANEYGHSYEEQFIEEIYPVYIMYSLKIDCEITQNGFRTGLLSEFIKKKFMIKQNRKLKFMIVENDIPKPYEIYWKVRNVGYEAIRRNCIRGQIKKGMEYLSESTNFYGPHYVECYIIKDGICVARDKISVNIDYD</sequence>
<dbReference type="EMBL" id="AJWZ01010285">
    <property type="protein sequence ID" value="EKC48905.1"/>
    <property type="molecule type" value="Genomic_DNA"/>
</dbReference>
<dbReference type="AlphaFoldDB" id="K1S555"/>
<dbReference type="GO" id="GO:0016779">
    <property type="term" value="F:nucleotidyltransferase activity"/>
    <property type="evidence" value="ECO:0007669"/>
    <property type="project" value="InterPro"/>
</dbReference>
<dbReference type="Gene3D" id="3.30.460.10">
    <property type="entry name" value="Beta Polymerase, domain 2"/>
    <property type="match status" value="1"/>
</dbReference>
<protein>
    <recommendedName>
        <fullName evidence="1">Adenylyl/Guanylyl and SMODS C-terminal sensor domain-containing protein</fullName>
    </recommendedName>
</protein>
<accession>K1S555</accession>
<dbReference type="CDD" id="cd05400">
    <property type="entry name" value="NT_2-5OAS_ClassI-CCAase"/>
    <property type="match status" value="1"/>
</dbReference>
<comment type="caution">
    <text evidence="2">The sequence shown here is derived from an EMBL/GenBank/DDBJ whole genome shotgun (WGS) entry which is preliminary data.</text>
</comment>
<feature type="domain" description="Adenylyl/Guanylyl and SMODS C-terminal sensor" evidence="1">
    <location>
        <begin position="296"/>
        <end position="418"/>
    </location>
</feature>
<organism evidence="2">
    <name type="scientific">human gut metagenome</name>
    <dbReference type="NCBI Taxonomy" id="408170"/>
    <lineage>
        <taxon>unclassified sequences</taxon>
        <taxon>metagenomes</taxon>
        <taxon>organismal metagenomes</taxon>
    </lineage>
</organism>
<dbReference type="Pfam" id="PF18144">
    <property type="entry name" value="SMODS"/>
    <property type="match status" value="1"/>
</dbReference>